<evidence type="ECO:0000259" key="3">
    <source>
        <dbReference type="Pfam" id="PF20434"/>
    </source>
</evidence>
<comment type="caution">
    <text evidence="4">The sequence shown here is derived from an EMBL/GenBank/DDBJ whole genome shotgun (WGS) entry which is preliminary data.</text>
</comment>
<dbReference type="SUPFAM" id="SSF53474">
    <property type="entry name" value="alpha/beta-Hydrolases"/>
    <property type="match status" value="1"/>
</dbReference>
<dbReference type="Proteomes" id="UP001201449">
    <property type="component" value="Unassembled WGS sequence"/>
</dbReference>
<keyword evidence="1 4" id="KW-0378">Hydrolase</keyword>
<dbReference type="Pfam" id="PF20434">
    <property type="entry name" value="BD-FAE"/>
    <property type="match status" value="1"/>
</dbReference>
<proteinExistence type="predicted"/>
<dbReference type="InterPro" id="IPR029058">
    <property type="entry name" value="AB_hydrolase_fold"/>
</dbReference>
<evidence type="ECO:0000256" key="2">
    <source>
        <dbReference type="SAM" id="SignalP"/>
    </source>
</evidence>
<evidence type="ECO:0000256" key="1">
    <source>
        <dbReference type="ARBA" id="ARBA00022801"/>
    </source>
</evidence>
<dbReference type="InterPro" id="IPR049492">
    <property type="entry name" value="BD-FAE-like_dom"/>
</dbReference>
<keyword evidence="2" id="KW-0732">Signal</keyword>
<feature type="signal peptide" evidence="2">
    <location>
        <begin position="1"/>
        <end position="22"/>
    </location>
</feature>
<evidence type="ECO:0000313" key="4">
    <source>
        <dbReference type="EMBL" id="MCF1753021.1"/>
    </source>
</evidence>
<feature type="domain" description="BD-FAE-like" evidence="3">
    <location>
        <begin position="55"/>
        <end position="252"/>
    </location>
</feature>
<organism evidence="4 5">
    <name type="scientific">Mariniradius sediminis</name>
    <dbReference type="NCBI Taxonomy" id="2909237"/>
    <lineage>
        <taxon>Bacteria</taxon>
        <taxon>Pseudomonadati</taxon>
        <taxon>Bacteroidota</taxon>
        <taxon>Cytophagia</taxon>
        <taxon>Cytophagales</taxon>
        <taxon>Cyclobacteriaceae</taxon>
        <taxon>Mariniradius</taxon>
    </lineage>
</organism>
<evidence type="ECO:0000313" key="5">
    <source>
        <dbReference type="Proteomes" id="UP001201449"/>
    </source>
</evidence>
<accession>A0ABS9C0R7</accession>
<dbReference type="InterPro" id="IPR050300">
    <property type="entry name" value="GDXG_lipolytic_enzyme"/>
</dbReference>
<keyword evidence="5" id="KW-1185">Reference proteome</keyword>
<dbReference type="Gene3D" id="3.40.50.1820">
    <property type="entry name" value="alpha/beta hydrolase"/>
    <property type="match status" value="1"/>
</dbReference>
<dbReference type="PROSITE" id="PS51257">
    <property type="entry name" value="PROKAR_LIPOPROTEIN"/>
    <property type="match status" value="1"/>
</dbReference>
<dbReference type="RefSeq" id="WP_234862853.1">
    <property type="nucleotide sequence ID" value="NZ_JAKEVZ010000019.1"/>
</dbReference>
<dbReference type="EMBL" id="JAKEVZ010000019">
    <property type="protein sequence ID" value="MCF1753021.1"/>
    <property type="molecule type" value="Genomic_DNA"/>
</dbReference>
<name>A0ABS9C0R7_9BACT</name>
<dbReference type="GO" id="GO:0016787">
    <property type="term" value="F:hydrolase activity"/>
    <property type="evidence" value="ECO:0007669"/>
    <property type="project" value="UniProtKB-KW"/>
</dbReference>
<sequence length="292" mass="32333">MKVLSFFRYALALVIFSTLVFSCSDPEPPVQEGLDPAKAHTEVDLSYGTDLRQVMDVYLPANRDKSRTKVFVWIHGGGWIDGDKSELQAFKPWLEEAQDDYAYIGINYRLFNLLGNANRFPTQEEDVKSALAFIKSKLEEWDLSENLVLAGASAGGHLTLLHSYKNNNDGFVKAAVAFFPPTELRSFHGNSPLNKLLLENLLGGTPESVPLAYSNSSPLVFVKEGSVPTVFFHGDADTVVPIAQSKILETRLVANNVLHLKEYLPGQGHGFDEATYKRLIGLTEDFLNGVLP</sequence>
<dbReference type="PANTHER" id="PTHR48081">
    <property type="entry name" value="AB HYDROLASE SUPERFAMILY PROTEIN C4A8.06C"/>
    <property type="match status" value="1"/>
</dbReference>
<gene>
    <name evidence="4" type="ORF">L0U89_18320</name>
</gene>
<protein>
    <submittedName>
        <fullName evidence="4">Alpha/beta hydrolase</fullName>
    </submittedName>
</protein>
<feature type="chain" id="PRO_5047134891" evidence="2">
    <location>
        <begin position="23"/>
        <end position="292"/>
    </location>
</feature>
<dbReference type="PANTHER" id="PTHR48081:SF13">
    <property type="entry name" value="ALPHA_BETA HYDROLASE"/>
    <property type="match status" value="1"/>
</dbReference>
<reference evidence="4 5" key="1">
    <citation type="submission" date="2022-01" db="EMBL/GenBank/DDBJ databases">
        <title>Mariniradius saccharolyticus sp. nov., isolated from sediment of a river.</title>
        <authorList>
            <person name="Liu H."/>
        </authorList>
    </citation>
    <scope>NUCLEOTIDE SEQUENCE [LARGE SCALE GENOMIC DNA]</scope>
    <source>
        <strain evidence="4 5">RY-2</strain>
    </source>
</reference>